<dbReference type="Pfam" id="PF12399">
    <property type="entry name" value="BCA_ABC_TP_C"/>
    <property type="match status" value="1"/>
</dbReference>
<dbReference type="RefSeq" id="WP_188166905.1">
    <property type="nucleotide sequence ID" value="NZ_JACVVX010000014.1"/>
</dbReference>
<keyword evidence="1" id="KW-0813">Transport</keyword>
<organism evidence="5 6">
    <name type="scientific">Oryzicola mucosus</name>
    <dbReference type="NCBI Taxonomy" id="2767425"/>
    <lineage>
        <taxon>Bacteria</taxon>
        <taxon>Pseudomonadati</taxon>
        <taxon>Pseudomonadota</taxon>
        <taxon>Alphaproteobacteria</taxon>
        <taxon>Hyphomicrobiales</taxon>
        <taxon>Phyllobacteriaceae</taxon>
        <taxon>Oryzicola</taxon>
    </lineage>
</organism>
<dbReference type="AlphaFoldDB" id="A0A8J6PWA1"/>
<dbReference type="InterPro" id="IPR003439">
    <property type="entry name" value="ABC_transporter-like_ATP-bd"/>
</dbReference>
<evidence type="ECO:0000313" key="6">
    <source>
        <dbReference type="Proteomes" id="UP000643405"/>
    </source>
</evidence>
<dbReference type="GO" id="GO:0016887">
    <property type="term" value="F:ATP hydrolysis activity"/>
    <property type="evidence" value="ECO:0007669"/>
    <property type="project" value="InterPro"/>
</dbReference>
<dbReference type="Proteomes" id="UP000643405">
    <property type="component" value="Unassembled WGS sequence"/>
</dbReference>
<dbReference type="InterPro" id="IPR032823">
    <property type="entry name" value="BCA_ABC_TP_C"/>
</dbReference>
<name>A0A8J6PWA1_9HYPH</name>
<dbReference type="EMBL" id="JACVVX010000014">
    <property type="protein sequence ID" value="MBD0417434.1"/>
    <property type="molecule type" value="Genomic_DNA"/>
</dbReference>
<dbReference type="PANTHER" id="PTHR45772">
    <property type="entry name" value="CONSERVED COMPONENT OF ABC TRANSPORTER FOR NATURAL AMINO ACIDS-RELATED"/>
    <property type="match status" value="1"/>
</dbReference>
<dbReference type="SUPFAM" id="SSF52540">
    <property type="entry name" value="P-loop containing nucleoside triphosphate hydrolases"/>
    <property type="match status" value="1"/>
</dbReference>
<sequence>MTQILKLEGLMVRFGGLTAVNGVSLTIASGEIRGLIGPNGAGKTTLFNAISGLAPASAGSVHLDGLEITSKSAPQRAALGIRRTFQTVQLVQSFTVYENLLFGLHTRAGNPLTRLIVGSYATPDADADAIIDEVLDYLGMRDLKHRVVDTLTIAHQRYVEIGRALVARPKLLMLDEPTAGLSPAQIERLDDLIGRLSSDWKVSILLVEHVIPLVVKLCSRITVLDRGRVIAEGTGAEIGQDAAVQKAYLGERLDA</sequence>
<dbReference type="InterPro" id="IPR051120">
    <property type="entry name" value="ABC_AA/LPS_Transport"/>
</dbReference>
<dbReference type="InterPro" id="IPR027417">
    <property type="entry name" value="P-loop_NTPase"/>
</dbReference>
<dbReference type="Gene3D" id="3.40.50.300">
    <property type="entry name" value="P-loop containing nucleotide triphosphate hydrolases"/>
    <property type="match status" value="1"/>
</dbReference>
<dbReference type="GO" id="GO:0005886">
    <property type="term" value="C:plasma membrane"/>
    <property type="evidence" value="ECO:0007669"/>
    <property type="project" value="TreeGrafter"/>
</dbReference>
<reference evidence="5" key="1">
    <citation type="submission" date="2020-09" db="EMBL/GenBank/DDBJ databases">
        <title>Genome seq and assembly of Tianweitania sp.</title>
        <authorList>
            <person name="Chhetri G."/>
        </authorList>
    </citation>
    <scope>NUCLEOTIDE SEQUENCE</scope>
    <source>
        <strain evidence="5">Rool2</strain>
    </source>
</reference>
<evidence type="ECO:0000313" key="5">
    <source>
        <dbReference type="EMBL" id="MBD0417434.1"/>
    </source>
</evidence>
<evidence type="ECO:0000256" key="2">
    <source>
        <dbReference type="ARBA" id="ARBA00022741"/>
    </source>
</evidence>
<comment type="caution">
    <text evidence="5">The sequence shown here is derived from an EMBL/GenBank/DDBJ whole genome shotgun (WGS) entry which is preliminary data.</text>
</comment>
<gene>
    <name evidence="5" type="ORF">ICI42_22615</name>
</gene>
<dbReference type="SMART" id="SM00382">
    <property type="entry name" value="AAA"/>
    <property type="match status" value="1"/>
</dbReference>
<dbReference type="CDD" id="cd03219">
    <property type="entry name" value="ABC_Mj1267_LivG_branched"/>
    <property type="match status" value="1"/>
</dbReference>
<keyword evidence="6" id="KW-1185">Reference proteome</keyword>
<dbReference type="InterPro" id="IPR003593">
    <property type="entry name" value="AAA+_ATPase"/>
</dbReference>
<accession>A0A8J6PWA1</accession>
<proteinExistence type="predicted"/>
<evidence type="ECO:0000259" key="4">
    <source>
        <dbReference type="PROSITE" id="PS50893"/>
    </source>
</evidence>
<keyword evidence="2" id="KW-0547">Nucleotide-binding</keyword>
<keyword evidence="3 5" id="KW-0067">ATP-binding</keyword>
<evidence type="ECO:0000256" key="1">
    <source>
        <dbReference type="ARBA" id="ARBA00022448"/>
    </source>
</evidence>
<evidence type="ECO:0000256" key="3">
    <source>
        <dbReference type="ARBA" id="ARBA00022840"/>
    </source>
</evidence>
<dbReference type="PANTHER" id="PTHR45772:SF2">
    <property type="entry name" value="ABC TRANSPORTER ATP-BINDING PROTEIN"/>
    <property type="match status" value="1"/>
</dbReference>
<dbReference type="GO" id="GO:0005524">
    <property type="term" value="F:ATP binding"/>
    <property type="evidence" value="ECO:0007669"/>
    <property type="project" value="UniProtKB-KW"/>
</dbReference>
<protein>
    <submittedName>
        <fullName evidence="5">ABC transporter ATP-binding protein</fullName>
    </submittedName>
</protein>
<dbReference type="Pfam" id="PF00005">
    <property type="entry name" value="ABC_tran"/>
    <property type="match status" value="1"/>
</dbReference>
<feature type="domain" description="ABC transporter" evidence="4">
    <location>
        <begin position="5"/>
        <end position="251"/>
    </location>
</feature>
<dbReference type="PROSITE" id="PS50893">
    <property type="entry name" value="ABC_TRANSPORTER_2"/>
    <property type="match status" value="1"/>
</dbReference>